<feature type="transmembrane region" description="Helical" evidence="1">
    <location>
        <begin position="129"/>
        <end position="151"/>
    </location>
</feature>
<reference evidence="2" key="1">
    <citation type="submission" date="2020-07" db="EMBL/GenBank/DDBJ databases">
        <title>Huge and variable diversity of episymbiotic CPR bacteria and DPANN archaea in groundwater ecosystems.</title>
        <authorList>
            <person name="He C.Y."/>
            <person name="Keren R."/>
            <person name="Whittaker M."/>
            <person name="Farag I.F."/>
            <person name="Doudna J."/>
            <person name="Cate J.H.D."/>
            <person name="Banfield J.F."/>
        </authorList>
    </citation>
    <scope>NUCLEOTIDE SEQUENCE</scope>
    <source>
        <strain evidence="2">NC_groundwater_1813_Pr3_B-0.1um_71_17</strain>
    </source>
</reference>
<dbReference type="EMBL" id="JACRIW010000004">
    <property type="protein sequence ID" value="MBI5167940.1"/>
    <property type="molecule type" value="Genomic_DNA"/>
</dbReference>
<proteinExistence type="predicted"/>
<feature type="transmembrane region" description="Helical" evidence="1">
    <location>
        <begin position="12"/>
        <end position="35"/>
    </location>
</feature>
<dbReference type="Proteomes" id="UP000696931">
    <property type="component" value="Unassembled WGS sequence"/>
</dbReference>
<protein>
    <submittedName>
        <fullName evidence="2">Uncharacterized protein</fullName>
    </submittedName>
</protein>
<evidence type="ECO:0000313" key="2">
    <source>
        <dbReference type="EMBL" id="MBI5167940.1"/>
    </source>
</evidence>
<feature type="transmembrane region" description="Helical" evidence="1">
    <location>
        <begin position="55"/>
        <end position="76"/>
    </location>
</feature>
<comment type="caution">
    <text evidence="2">The sequence shown here is derived from an EMBL/GenBank/DDBJ whole genome shotgun (WGS) entry which is preliminary data.</text>
</comment>
<evidence type="ECO:0000313" key="3">
    <source>
        <dbReference type="Proteomes" id="UP000696931"/>
    </source>
</evidence>
<sequence>MTLHLRTRPILITLVGTIFVLAILGALAGWSTWLAPSPRFHGLEPVFDLAGENNVPTWFSTVLLTGAAITISLVAWRAGRVGDPEAPNVWRWWALAVGVAFISLLEDASLFERAIAFTAAGRRFEVPQWFWRTAGLAVVTSAAFVYAPLLVGRPRGRAALFALSAVVMLGGHAAFARLGGWMFWHGGVHQAGFVFARVAEETCKMLGTVMLLSATLSELREGGEVRVRVE</sequence>
<dbReference type="AlphaFoldDB" id="A0A933SA87"/>
<evidence type="ECO:0000256" key="1">
    <source>
        <dbReference type="SAM" id="Phobius"/>
    </source>
</evidence>
<gene>
    <name evidence="2" type="ORF">HZA61_00485</name>
</gene>
<keyword evidence="1" id="KW-1133">Transmembrane helix</keyword>
<feature type="transmembrane region" description="Helical" evidence="1">
    <location>
        <begin position="158"/>
        <end position="175"/>
    </location>
</feature>
<feature type="transmembrane region" description="Helical" evidence="1">
    <location>
        <begin position="88"/>
        <end position="105"/>
    </location>
</feature>
<accession>A0A933SA87</accession>
<name>A0A933SA87_UNCEI</name>
<keyword evidence="1" id="KW-0472">Membrane</keyword>
<organism evidence="2 3">
    <name type="scientific">Eiseniibacteriota bacterium</name>
    <dbReference type="NCBI Taxonomy" id="2212470"/>
    <lineage>
        <taxon>Bacteria</taxon>
        <taxon>Candidatus Eiseniibacteriota</taxon>
    </lineage>
</organism>
<keyword evidence="1" id="KW-0812">Transmembrane</keyword>